<name>A0A150PJU3_SORCE</name>
<dbReference type="PANTHER" id="PTHR33711:SF11">
    <property type="entry name" value="DIOXYGENASE"/>
    <property type="match status" value="1"/>
</dbReference>
<evidence type="ECO:0000256" key="1">
    <source>
        <dbReference type="ARBA" id="ARBA00007825"/>
    </source>
</evidence>
<dbReference type="Gene3D" id="2.60.130.10">
    <property type="entry name" value="Aromatic compound dioxygenase"/>
    <property type="match status" value="1"/>
</dbReference>
<dbReference type="PANTHER" id="PTHR33711">
    <property type="entry name" value="DIOXYGENASE, PUTATIVE (AFU_ORTHOLOGUE AFUA_2G02910)-RELATED"/>
    <property type="match status" value="1"/>
</dbReference>
<dbReference type="InterPro" id="IPR000627">
    <property type="entry name" value="Intradiol_dOase_C"/>
</dbReference>
<accession>A0A150PJU3</accession>
<dbReference type="GO" id="GO:0008199">
    <property type="term" value="F:ferric iron binding"/>
    <property type="evidence" value="ECO:0007669"/>
    <property type="project" value="InterPro"/>
</dbReference>
<dbReference type="SUPFAM" id="SSF49482">
    <property type="entry name" value="Aromatic compound dioxygenase"/>
    <property type="match status" value="1"/>
</dbReference>
<dbReference type="InterPro" id="IPR050770">
    <property type="entry name" value="Intradiol_RC_Dioxygenase"/>
</dbReference>
<keyword evidence="3" id="KW-0560">Oxidoreductase</keyword>
<dbReference type="Pfam" id="PF00775">
    <property type="entry name" value="Dioxygenase_C"/>
    <property type="match status" value="1"/>
</dbReference>
<protein>
    <recommendedName>
        <fullName evidence="4">Intradiol ring-cleavage dioxygenases domain-containing protein</fullName>
    </recommendedName>
</protein>
<dbReference type="AlphaFoldDB" id="A0A150PJU3"/>
<dbReference type="CDD" id="cd00421">
    <property type="entry name" value="intradiol_dioxygenase"/>
    <property type="match status" value="1"/>
</dbReference>
<evidence type="ECO:0000313" key="5">
    <source>
        <dbReference type="EMBL" id="KYF55900.1"/>
    </source>
</evidence>
<dbReference type="GO" id="GO:0016702">
    <property type="term" value="F:oxidoreductase activity, acting on single donors with incorporation of molecular oxygen, incorporation of two atoms of oxygen"/>
    <property type="evidence" value="ECO:0007669"/>
    <property type="project" value="InterPro"/>
</dbReference>
<dbReference type="InterPro" id="IPR015889">
    <property type="entry name" value="Intradiol_dOase_core"/>
</dbReference>
<dbReference type="Proteomes" id="UP000075604">
    <property type="component" value="Unassembled WGS sequence"/>
</dbReference>
<organism evidence="5 6">
    <name type="scientific">Sorangium cellulosum</name>
    <name type="common">Polyangium cellulosum</name>
    <dbReference type="NCBI Taxonomy" id="56"/>
    <lineage>
        <taxon>Bacteria</taxon>
        <taxon>Pseudomonadati</taxon>
        <taxon>Myxococcota</taxon>
        <taxon>Polyangia</taxon>
        <taxon>Polyangiales</taxon>
        <taxon>Polyangiaceae</taxon>
        <taxon>Sorangium</taxon>
    </lineage>
</organism>
<evidence type="ECO:0000259" key="4">
    <source>
        <dbReference type="Pfam" id="PF00775"/>
    </source>
</evidence>
<reference evidence="5 6" key="1">
    <citation type="submission" date="2014-02" db="EMBL/GenBank/DDBJ databases">
        <title>The small core and large imbalanced accessory genome model reveals a collaborative survival strategy of Sorangium cellulosum strains in nature.</title>
        <authorList>
            <person name="Han K."/>
            <person name="Peng R."/>
            <person name="Blom J."/>
            <person name="Li Y.-Z."/>
        </authorList>
    </citation>
    <scope>NUCLEOTIDE SEQUENCE [LARGE SCALE GENOMIC DNA]</scope>
    <source>
        <strain evidence="5 6">So0157-18</strain>
    </source>
</reference>
<feature type="domain" description="Intradiol ring-cleavage dioxygenases" evidence="4">
    <location>
        <begin position="2"/>
        <end position="144"/>
    </location>
</feature>
<proteinExistence type="inferred from homology"/>
<sequence>MLWFTGTVADTRCCSIPHVEIEVWHADSKGLYDSNDPIAPQSPAHFRCRGRMTTDSQGRFELRTEIPGNYPVATQSWVRVKHIHFKLFAPGHRSLTTQIFLLPDDHTSSDRLYNPRLAVQLERGSSQAGREGAFSARFDFVLEPASDAAYALPEATVSARS</sequence>
<dbReference type="EMBL" id="JELX01002292">
    <property type="protein sequence ID" value="KYF55900.1"/>
    <property type="molecule type" value="Genomic_DNA"/>
</dbReference>
<evidence type="ECO:0000256" key="2">
    <source>
        <dbReference type="ARBA" id="ARBA00022964"/>
    </source>
</evidence>
<comment type="similarity">
    <text evidence="1">Belongs to the intradiol ring-cleavage dioxygenase family.</text>
</comment>
<keyword evidence="2" id="KW-0223">Dioxygenase</keyword>
<evidence type="ECO:0000313" key="6">
    <source>
        <dbReference type="Proteomes" id="UP000075604"/>
    </source>
</evidence>
<comment type="caution">
    <text evidence="5">The sequence shown here is derived from an EMBL/GenBank/DDBJ whole genome shotgun (WGS) entry which is preliminary data.</text>
</comment>
<gene>
    <name evidence="5" type="ORF">BE04_35500</name>
</gene>
<evidence type="ECO:0000256" key="3">
    <source>
        <dbReference type="ARBA" id="ARBA00023002"/>
    </source>
</evidence>